<comment type="caution">
    <text evidence="1">The sequence shown here is derived from an EMBL/GenBank/DDBJ whole genome shotgun (WGS) entry which is preliminary data.</text>
</comment>
<reference evidence="1" key="1">
    <citation type="submission" date="2018-06" db="EMBL/GenBank/DDBJ databases">
        <authorList>
            <person name="Ashton P.M."/>
            <person name="Dallman T."/>
            <person name="Nair S."/>
            <person name="De Pinna E."/>
            <person name="Peters T."/>
            <person name="Grant K."/>
        </authorList>
    </citation>
    <scope>NUCLEOTIDE SEQUENCE [LARGE SCALE GENOMIC DNA]</scope>
    <source>
        <strain evidence="1">449454</strain>
    </source>
</reference>
<proteinExistence type="predicted"/>
<accession>A0A5U8JEL6</accession>
<sequence length="69" mass="7830">MTLYEILKQRFKTNTAIGKHFPRRGKARSSQAVGKWARRGVPEDVAILCHLDAEIPYLHPILTNSNNEA</sequence>
<protein>
    <recommendedName>
        <fullName evidence="2">Helix-turn-helix domain-containing protein</fullName>
    </recommendedName>
</protein>
<dbReference type="EMBL" id="AAGTPA010000064">
    <property type="protein sequence ID" value="EBR8436567.1"/>
    <property type="molecule type" value="Genomic_DNA"/>
</dbReference>
<evidence type="ECO:0000313" key="1">
    <source>
        <dbReference type="EMBL" id="EBR8436567.1"/>
    </source>
</evidence>
<evidence type="ECO:0008006" key="2">
    <source>
        <dbReference type="Google" id="ProtNLM"/>
    </source>
</evidence>
<dbReference type="Proteomes" id="UP000839597">
    <property type="component" value="Unassembled WGS sequence"/>
</dbReference>
<gene>
    <name evidence="1" type="ORF">DOI44_27080</name>
</gene>
<organism evidence="1">
    <name type="scientific">Salmonella enterica subsp. enterica serovar Panama</name>
    <dbReference type="NCBI Taxonomy" id="29472"/>
    <lineage>
        <taxon>Bacteria</taxon>
        <taxon>Pseudomonadati</taxon>
        <taxon>Pseudomonadota</taxon>
        <taxon>Gammaproteobacteria</taxon>
        <taxon>Enterobacterales</taxon>
        <taxon>Enterobacteriaceae</taxon>
        <taxon>Salmonella</taxon>
    </lineage>
</organism>
<dbReference type="AlphaFoldDB" id="A0A5U8JEL6"/>
<name>A0A5U8JEL6_SALET</name>